<evidence type="ECO:0000313" key="2">
    <source>
        <dbReference type="Proteomes" id="UP000309133"/>
    </source>
</evidence>
<dbReference type="InterPro" id="IPR016024">
    <property type="entry name" value="ARM-type_fold"/>
</dbReference>
<dbReference type="InterPro" id="IPR011989">
    <property type="entry name" value="ARM-like"/>
</dbReference>
<comment type="caution">
    <text evidence="1">The sequence shown here is derived from an EMBL/GenBank/DDBJ whole genome shotgun (WGS) entry which is preliminary data.</text>
</comment>
<dbReference type="RefSeq" id="WP_136428433.1">
    <property type="nucleotide sequence ID" value="NZ_SSSM01000005.1"/>
</dbReference>
<dbReference type="OrthoDB" id="9134742at2"/>
<name>A0A4V3WSZ4_9MICO</name>
<dbReference type="Proteomes" id="UP000309133">
    <property type="component" value="Unassembled WGS sequence"/>
</dbReference>
<protein>
    <submittedName>
        <fullName evidence="1">HEAT repeat domain-containing protein</fullName>
    </submittedName>
</protein>
<keyword evidence="2" id="KW-1185">Reference proteome</keyword>
<evidence type="ECO:0000313" key="1">
    <source>
        <dbReference type="EMBL" id="THG30057.1"/>
    </source>
</evidence>
<gene>
    <name evidence="1" type="ORF">E6C64_15580</name>
</gene>
<dbReference type="EMBL" id="SSSM01000005">
    <property type="protein sequence ID" value="THG30057.1"/>
    <property type="molecule type" value="Genomic_DNA"/>
</dbReference>
<dbReference type="SUPFAM" id="SSF48371">
    <property type="entry name" value="ARM repeat"/>
    <property type="match status" value="1"/>
</dbReference>
<accession>A0A4V3WSZ4</accession>
<proteinExistence type="predicted"/>
<dbReference type="AlphaFoldDB" id="A0A4V3WSZ4"/>
<reference evidence="1 2" key="1">
    <citation type="submission" date="2019-04" db="EMBL/GenBank/DDBJ databases">
        <authorList>
            <person name="Jiang L."/>
        </authorList>
    </citation>
    <scope>NUCLEOTIDE SEQUENCE [LARGE SCALE GENOMIC DNA]</scope>
    <source>
        <strain evidence="1 2">YIM 131853</strain>
    </source>
</reference>
<dbReference type="Gene3D" id="1.25.10.10">
    <property type="entry name" value="Leucine-rich Repeat Variant"/>
    <property type="match status" value="1"/>
</dbReference>
<sequence>MTRTDDETAASRLAEALASLDSSARLQAALAAGTHPNPAYVAVLVGRCAIEPDFFVRDMLTWALVRHPVDSAVPPLLEELRGGSAQARSQALHTLSKIGDPRGWTAITTELLEDADDRVARSAWRAGVILSPDDAGADLAAALTSQLGRGDRELRKSLSRAFVDLGSVSEPVLEESTKRLHGRALLHALATLHLVRNADETFESAMFEAQHEVLIRDDDGA</sequence>
<organism evidence="1 2">
    <name type="scientific">Naasia lichenicola</name>
    <dbReference type="NCBI Taxonomy" id="2565933"/>
    <lineage>
        <taxon>Bacteria</taxon>
        <taxon>Bacillati</taxon>
        <taxon>Actinomycetota</taxon>
        <taxon>Actinomycetes</taxon>
        <taxon>Micrococcales</taxon>
        <taxon>Microbacteriaceae</taxon>
        <taxon>Naasia</taxon>
    </lineage>
</organism>